<comment type="similarity">
    <text evidence="2">Belongs to the G-protein coupled receptor 1 family.</text>
</comment>
<name>A0A6J2TCT1_DROLE</name>
<feature type="transmembrane region" description="Helical" evidence="6">
    <location>
        <begin position="356"/>
        <end position="376"/>
    </location>
</feature>
<keyword evidence="4 6" id="KW-1133">Transmembrane helix</keyword>
<dbReference type="GO" id="GO:0016020">
    <property type="term" value="C:membrane"/>
    <property type="evidence" value="ECO:0007669"/>
    <property type="project" value="UniProtKB-SubCell"/>
</dbReference>
<keyword evidence="3 6" id="KW-0812">Transmembrane</keyword>
<dbReference type="PRINTS" id="PR00237">
    <property type="entry name" value="GPCRRHODOPSN"/>
</dbReference>
<dbReference type="InterPro" id="IPR017452">
    <property type="entry name" value="GPCR_Rhodpsn_7TM"/>
</dbReference>
<feature type="transmembrane region" description="Helical" evidence="6">
    <location>
        <begin position="169"/>
        <end position="194"/>
    </location>
</feature>
<comment type="subcellular location">
    <subcellularLocation>
        <location evidence="1">Membrane</location>
    </subcellularLocation>
</comment>
<dbReference type="RefSeq" id="XP_030372787.1">
    <property type="nucleotide sequence ID" value="XM_030516927.1"/>
</dbReference>
<evidence type="ECO:0000256" key="4">
    <source>
        <dbReference type="ARBA" id="ARBA00022989"/>
    </source>
</evidence>
<sequence>MNAAQLLLQAATTRLELPALDVASEPPIDYDQTPISIDQFLAGVEANNAVRYELADRPSSTTIPTFMYDELMTTTASLLVNHSFAPLNFSSNDSSTTDTLYPYDMNDNMHANWSRMCDDVYDPSLENNRIEFWVSGILINFVGLLGILGNVISMIILSRPQMRSSINYLLIGLARCDTMLIITSMLLFGIPSVYPYTGHFFTYYNYVYPFISPAVFPIGMAAQTASIYMTFTVTLERYVAVCHPLKARALCTYGRAKIYFIVCVCFALAYNSPRFWEVLTVAYQPPDSDVVLHCVRPSRLRMNQTYINIYIHWCYLIVNYIIPFLTLAILNCLIYRQVKRANRERQRLSRSEKREIGLATMLLCVVVVFFMLNFLPLVLNISEAFYNFIDHKIAKISNLLITINSSVNFLIYIIFGEKFKRIFLLIFFKRRLSRDQPDLIHYESSISNNGDGTTHRSSGRFSRHGTQRSTTTTYLVTTGGSNSLNNVRLTQVGGSPGIVKIKRNRAPSPGPVVYYPAREMQRSASTTNSATNNNTALGYDWTVDGKKLGHVSSGF</sequence>
<dbReference type="SUPFAM" id="SSF81321">
    <property type="entry name" value="Family A G protein-coupled receptor-like"/>
    <property type="match status" value="1"/>
</dbReference>
<evidence type="ECO:0000256" key="3">
    <source>
        <dbReference type="ARBA" id="ARBA00022692"/>
    </source>
</evidence>
<dbReference type="AlphaFoldDB" id="A0A6J2TCT1"/>
<organism evidence="8 9">
    <name type="scientific">Drosophila lebanonensis</name>
    <name type="common">Fruit fly</name>
    <name type="synonym">Scaptodrosophila lebanonensis</name>
    <dbReference type="NCBI Taxonomy" id="7225"/>
    <lineage>
        <taxon>Eukaryota</taxon>
        <taxon>Metazoa</taxon>
        <taxon>Ecdysozoa</taxon>
        <taxon>Arthropoda</taxon>
        <taxon>Hexapoda</taxon>
        <taxon>Insecta</taxon>
        <taxon>Pterygota</taxon>
        <taxon>Neoptera</taxon>
        <taxon>Endopterygota</taxon>
        <taxon>Diptera</taxon>
        <taxon>Brachycera</taxon>
        <taxon>Muscomorpha</taxon>
        <taxon>Ephydroidea</taxon>
        <taxon>Drosophilidae</taxon>
        <taxon>Scaptodrosophila</taxon>
    </lineage>
</organism>
<protein>
    <submittedName>
        <fullName evidence="9">FMRFamide receptor</fullName>
    </submittedName>
</protein>
<evidence type="ECO:0000313" key="9">
    <source>
        <dbReference type="RefSeq" id="XP_030372787.1"/>
    </source>
</evidence>
<dbReference type="GO" id="GO:0004930">
    <property type="term" value="F:G protein-coupled receptor activity"/>
    <property type="evidence" value="ECO:0007669"/>
    <property type="project" value="InterPro"/>
</dbReference>
<dbReference type="GeneID" id="115622846"/>
<gene>
    <name evidence="9" type="primary">LOC115622846</name>
</gene>
<evidence type="ECO:0000313" key="8">
    <source>
        <dbReference type="Proteomes" id="UP000504634"/>
    </source>
</evidence>
<dbReference type="Proteomes" id="UP000504634">
    <property type="component" value="Unplaced"/>
</dbReference>
<feature type="transmembrane region" description="Helical" evidence="6">
    <location>
        <begin position="310"/>
        <end position="335"/>
    </location>
</feature>
<feature type="transmembrane region" description="Helical" evidence="6">
    <location>
        <begin position="396"/>
        <end position="415"/>
    </location>
</feature>
<feature type="transmembrane region" description="Helical" evidence="6">
    <location>
        <begin position="214"/>
        <end position="235"/>
    </location>
</feature>
<evidence type="ECO:0000256" key="1">
    <source>
        <dbReference type="ARBA" id="ARBA00004370"/>
    </source>
</evidence>
<dbReference type="PROSITE" id="PS50262">
    <property type="entry name" value="G_PROTEIN_RECEP_F1_2"/>
    <property type="match status" value="1"/>
</dbReference>
<dbReference type="OrthoDB" id="10011262at2759"/>
<dbReference type="InterPro" id="IPR000276">
    <property type="entry name" value="GPCR_Rhodpsn"/>
</dbReference>
<dbReference type="Pfam" id="PF00001">
    <property type="entry name" value="7tm_1"/>
    <property type="match status" value="1"/>
</dbReference>
<feature type="domain" description="G-protein coupled receptors family 1 profile" evidence="7">
    <location>
        <begin position="149"/>
        <end position="412"/>
    </location>
</feature>
<dbReference type="Gene3D" id="1.20.1070.10">
    <property type="entry name" value="Rhodopsin 7-helix transmembrane proteins"/>
    <property type="match status" value="1"/>
</dbReference>
<evidence type="ECO:0000259" key="7">
    <source>
        <dbReference type="PROSITE" id="PS50262"/>
    </source>
</evidence>
<accession>A0A6J2TCT1</accession>
<dbReference type="CDD" id="cd14978">
    <property type="entry name" value="7tmA_FMRFamide_R-like"/>
    <property type="match status" value="1"/>
</dbReference>
<reference evidence="9" key="1">
    <citation type="submission" date="2025-08" db="UniProtKB">
        <authorList>
            <consortium name="RefSeq"/>
        </authorList>
    </citation>
    <scope>IDENTIFICATION</scope>
    <source>
        <strain evidence="9">11010-0011.00</strain>
        <tissue evidence="9">Whole body</tissue>
    </source>
</reference>
<dbReference type="PANTHER" id="PTHR46641">
    <property type="entry name" value="FMRFAMIDE RECEPTOR-RELATED"/>
    <property type="match status" value="1"/>
</dbReference>
<feature type="transmembrane region" description="Helical" evidence="6">
    <location>
        <begin position="132"/>
        <end position="157"/>
    </location>
</feature>
<keyword evidence="5 6" id="KW-0472">Membrane</keyword>
<feature type="transmembrane region" description="Helical" evidence="6">
    <location>
        <begin position="256"/>
        <end position="273"/>
    </location>
</feature>
<keyword evidence="8" id="KW-1185">Reference proteome</keyword>
<keyword evidence="9" id="KW-0675">Receptor</keyword>
<proteinExistence type="inferred from homology"/>
<dbReference type="InterPro" id="IPR052954">
    <property type="entry name" value="GPCR-Ligand_Int"/>
</dbReference>
<dbReference type="PANTHER" id="PTHR46641:SF2">
    <property type="entry name" value="FMRFAMIDE RECEPTOR"/>
    <property type="match status" value="1"/>
</dbReference>
<evidence type="ECO:0000256" key="2">
    <source>
        <dbReference type="ARBA" id="ARBA00010663"/>
    </source>
</evidence>
<evidence type="ECO:0000256" key="6">
    <source>
        <dbReference type="SAM" id="Phobius"/>
    </source>
</evidence>
<evidence type="ECO:0000256" key="5">
    <source>
        <dbReference type="ARBA" id="ARBA00023136"/>
    </source>
</evidence>